<sequence length="473" mass="52825">MHKAIVGIIDFLNRIRIGMTPRGVPLYNFHPYDPAYPTMIVASKLKPTENMVAIASLEHWNEKHPRAGIQHVFGYVGSQNAEISALRMGISIPKAPLETDDEDNIIANHIRHHSTQPWDLVFNIDPPGCEDVDDVMGWRRTSHGTEFFIGIVDIAAWVPEDSSLDLEAKAAAQTLYVDGKAVDPMFPAYLSAQKASLRADGVKRPVIALIYLIEGTRVVQTDWRLLSVAVDTAYTYESVLDNPSISEVLPALLGIITTQSQSIDPHVWVEQAMILYNTKVAEVLKHSRKGILRRHAGTNNAAYSLLAEKTKNHELAFLGSAAGQYIPATTQDTHHAGLGLTTYCHATSPLRRYADVVNHRWLKHLVFGFQTPYAVTIAEHLNHRSNIIKQFERLIWFLQHLNPDGSITTTQGIVITYNDEKKTAKVYVPSWKRTVRAAHTTARVYEPGAEVTIRAFSNTKATSIQQRVVCSMN</sequence>
<reference evidence="2" key="1">
    <citation type="journal article" date="2020" name="Nature">
        <title>Giant virus diversity and host interactions through global metagenomics.</title>
        <authorList>
            <person name="Schulz F."/>
            <person name="Roux S."/>
            <person name="Paez-Espino D."/>
            <person name="Jungbluth S."/>
            <person name="Walsh D.A."/>
            <person name="Denef V.J."/>
            <person name="McMahon K.D."/>
            <person name="Konstantinidis K.T."/>
            <person name="Eloe-Fadrosh E.A."/>
            <person name="Kyrpides N.C."/>
            <person name="Woyke T."/>
        </authorList>
    </citation>
    <scope>NUCLEOTIDE SEQUENCE</scope>
    <source>
        <strain evidence="2">GVMAG-M-3300027963-41</strain>
    </source>
</reference>
<proteinExistence type="predicted"/>
<dbReference type="InterPro" id="IPR050180">
    <property type="entry name" value="RNR_Ribonuclease"/>
</dbReference>
<dbReference type="AlphaFoldDB" id="A0A6C0LQ67"/>
<dbReference type="PANTHER" id="PTHR23355:SF9">
    <property type="entry name" value="DIS3-LIKE EXONUCLEASE 2"/>
    <property type="match status" value="1"/>
</dbReference>
<dbReference type="GO" id="GO:0003723">
    <property type="term" value="F:RNA binding"/>
    <property type="evidence" value="ECO:0007669"/>
    <property type="project" value="InterPro"/>
</dbReference>
<dbReference type="Pfam" id="PF00773">
    <property type="entry name" value="RNB"/>
    <property type="match status" value="2"/>
</dbReference>
<dbReference type="PANTHER" id="PTHR23355">
    <property type="entry name" value="RIBONUCLEASE"/>
    <property type="match status" value="1"/>
</dbReference>
<evidence type="ECO:0000313" key="2">
    <source>
        <dbReference type="EMBL" id="QHU31724.1"/>
    </source>
</evidence>
<accession>A0A6C0LQ67</accession>
<protein>
    <recommendedName>
        <fullName evidence="1">RNB domain-containing protein</fullName>
    </recommendedName>
</protein>
<name>A0A6C0LQ67_9ZZZZ</name>
<feature type="domain" description="RNB" evidence="1">
    <location>
        <begin position="119"/>
        <end position="368"/>
    </location>
</feature>
<dbReference type="SUPFAM" id="SSF50249">
    <property type="entry name" value="Nucleic acid-binding proteins"/>
    <property type="match status" value="1"/>
</dbReference>
<dbReference type="GO" id="GO:0000175">
    <property type="term" value="F:3'-5'-RNA exonuclease activity"/>
    <property type="evidence" value="ECO:0007669"/>
    <property type="project" value="TreeGrafter"/>
</dbReference>
<evidence type="ECO:0000259" key="1">
    <source>
        <dbReference type="SMART" id="SM00955"/>
    </source>
</evidence>
<dbReference type="EMBL" id="MN740532">
    <property type="protein sequence ID" value="QHU31724.1"/>
    <property type="molecule type" value="Genomic_DNA"/>
</dbReference>
<organism evidence="2">
    <name type="scientific">viral metagenome</name>
    <dbReference type="NCBI Taxonomy" id="1070528"/>
    <lineage>
        <taxon>unclassified sequences</taxon>
        <taxon>metagenomes</taxon>
        <taxon>organismal metagenomes</taxon>
    </lineage>
</organism>
<dbReference type="InterPro" id="IPR012340">
    <property type="entry name" value="NA-bd_OB-fold"/>
</dbReference>
<dbReference type="GO" id="GO:0006402">
    <property type="term" value="P:mRNA catabolic process"/>
    <property type="evidence" value="ECO:0007669"/>
    <property type="project" value="TreeGrafter"/>
</dbReference>
<dbReference type="InterPro" id="IPR001900">
    <property type="entry name" value="RNase_II/R"/>
</dbReference>
<dbReference type="SMART" id="SM00955">
    <property type="entry name" value="RNB"/>
    <property type="match status" value="1"/>
</dbReference>